<dbReference type="Pfam" id="PF00672">
    <property type="entry name" value="HAMP"/>
    <property type="match status" value="1"/>
</dbReference>
<dbReference type="HOGENOM" id="CLU_020306_1_0_11"/>
<dbReference type="eggNOG" id="COG5000">
    <property type="taxonomic scope" value="Bacteria"/>
</dbReference>
<dbReference type="SUPFAM" id="SSF103190">
    <property type="entry name" value="Sensory domain-like"/>
    <property type="match status" value="1"/>
</dbReference>
<dbReference type="CDD" id="cd18773">
    <property type="entry name" value="PDC1_HK_sensor"/>
    <property type="match status" value="1"/>
</dbReference>
<dbReference type="GO" id="GO:0016791">
    <property type="term" value="F:phosphatase activity"/>
    <property type="evidence" value="ECO:0007669"/>
    <property type="project" value="TreeGrafter"/>
</dbReference>
<dbReference type="PROSITE" id="PS50885">
    <property type="entry name" value="HAMP"/>
    <property type="match status" value="1"/>
</dbReference>
<dbReference type="Gene3D" id="6.10.340.10">
    <property type="match status" value="1"/>
</dbReference>
<keyword evidence="5" id="KW-1133">Transmembrane helix</keyword>
<dbReference type="OrthoDB" id="3197131at2"/>
<reference evidence="8 9" key="2">
    <citation type="journal article" date="2010" name="Stand. Genomic Sci.">
        <title>Complete genome sequence of Xylanimonas cellulosilytica type strain (XIL07).</title>
        <authorList>
            <person name="Foster B."/>
            <person name="Pukall R."/>
            <person name="Abt B."/>
            <person name="Nolan M."/>
            <person name="Glavina Del Rio T."/>
            <person name="Chen F."/>
            <person name="Lucas S."/>
            <person name="Tice H."/>
            <person name="Pitluck S."/>
            <person name="Cheng J.-F."/>
            <person name="Chertkov O."/>
            <person name="Brettin T."/>
            <person name="Han C."/>
            <person name="Detter J.C."/>
            <person name="Bruce D."/>
            <person name="Goodwin L."/>
            <person name="Ivanova N."/>
            <person name="Mavromatis K."/>
            <person name="Pati A."/>
            <person name="Mikhailova N."/>
            <person name="Chen A."/>
            <person name="Palaniappan K."/>
            <person name="Land M."/>
            <person name="Hauser L."/>
            <person name="Chang Y.-J."/>
            <person name="Jeffries C.D."/>
            <person name="Chain P."/>
            <person name="Rohde M."/>
            <person name="Goeker M."/>
            <person name="Bristow J."/>
            <person name="Eisen J.A."/>
            <person name="Markowitz V."/>
            <person name="Hugenholtz P."/>
            <person name="Kyrpides N.C."/>
            <person name="Klenk H.-P."/>
            <person name="Lapidus A."/>
        </authorList>
    </citation>
    <scope>NUCLEOTIDE SEQUENCE [LARGE SCALE GENOMIC DNA]</scope>
    <source>
        <strain evidence="9">DSM 15894 / CECT 5975 / LMG 20990 / XIL07</strain>
    </source>
</reference>
<evidence type="ECO:0000256" key="6">
    <source>
        <dbReference type="ARBA" id="ARBA00023136"/>
    </source>
</evidence>
<dbReference type="Gene3D" id="3.30.450.20">
    <property type="entry name" value="PAS domain"/>
    <property type="match status" value="2"/>
</dbReference>
<name>D1BYJ7_XYLCX</name>
<evidence type="ECO:0000256" key="5">
    <source>
        <dbReference type="ARBA" id="ARBA00022989"/>
    </source>
</evidence>
<dbReference type="SUPFAM" id="SSF81606">
    <property type="entry name" value="PP2C-like"/>
    <property type="match status" value="1"/>
</dbReference>
<evidence type="ECO:0000256" key="3">
    <source>
        <dbReference type="ARBA" id="ARBA00022692"/>
    </source>
</evidence>
<evidence type="ECO:0000313" key="9">
    <source>
        <dbReference type="Proteomes" id="UP000002255"/>
    </source>
</evidence>
<dbReference type="SMART" id="SM00304">
    <property type="entry name" value="HAMP"/>
    <property type="match status" value="1"/>
</dbReference>
<dbReference type="InterPro" id="IPR001932">
    <property type="entry name" value="PPM-type_phosphatase-like_dom"/>
</dbReference>
<keyword evidence="2" id="KW-1003">Cell membrane</keyword>
<feature type="domain" description="HAMP" evidence="7">
    <location>
        <begin position="391"/>
        <end position="443"/>
    </location>
</feature>
<dbReference type="SMART" id="SM00331">
    <property type="entry name" value="PP2C_SIG"/>
    <property type="match status" value="1"/>
</dbReference>
<dbReference type="PANTHER" id="PTHR43156">
    <property type="entry name" value="STAGE II SPORULATION PROTEIN E-RELATED"/>
    <property type="match status" value="1"/>
</dbReference>
<keyword evidence="4" id="KW-0378">Hydrolase</keyword>
<dbReference type="InterPro" id="IPR029151">
    <property type="entry name" value="Sensor-like_sf"/>
</dbReference>
<dbReference type="GO" id="GO:0005886">
    <property type="term" value="C:plasma membrane"/>
    <property type="evidence" value="ECO:0007669"/>
    <property type="project" value="UniProtKB-SubCell"/>
</dbReference>
<dbReference type="EMBL" id="CP001821">
    <property type="protein sequence ID" value="ACZ31869.1"/>
    <property type="molecule type" value="Genomic_DNA"/>
</dbReference>
<dbReference type="InterPro" id="IPR052016">
    <property type="entry name" value="Bact_Sigma-Reg"/>
</dbReference>
<dbReference type="CDD" id="cd12912">
    <property type="entry name" value="PDC2_MCP_like"/>
    <property type="match status" value="1"/>
</dbReference>
<dbReference type="InterPro" id="IPR003660">
    <property type="entry name" value="HAMP_dom"/>
</dbReference>
<keyword evidence="3" id="KW-0812">Transmembrane</keyword>
<dbReference type="eggNOG" id="COG2208">
    <property type="taxonomic scope" value="Bacteria"/>
</dbReference>
<evidence type="ECO:0000256" key="1">
    <source>
        <dbReference type="ARBA" id="ARBA00004651"/>
    </source>
</evidence>
<dbReference type="STRING" id="446471.Xcel_2856"/>
<dbReference type="AlphaFoldDB" id="D1BYJ7"/>
<protein>
    <submittedName>
        <fullName evidence="8">Protein serine/threonine phosphatase</fullName>
    </submittedName>
</protein>
<dbReference type="KEGG" id="xce:Xcel_2856"/>
<dbReference type="Proteomes" id="UP000002255">
    <property type="component" value="Chromosome"/>
</dbReference>
<dbReference type="CDD" id="cd06225">
    <property type="entry name" value="HAMP"/>
    <property type="match status" value="1"/>
</dbReference>
<comment type="subcellular location">
    <subcellularLocation>
        <location evidence="1">Cell membrane</location>
        <topology evidence="1">Multi-pass membrane protein</topology>
    </subcellularLocation>
</comment>
<dbReference type="GO" id="GO:0007165">
    <property type="term" value="P:signal transduction"/>
    <property type="evidence" value="ECO:0007669"/>
    <property type="project" value="InterPro"/>
</dbReference>
<evidence type="ECO:0000256" key="2">
    <source>
        <dbReference type="ARBA" id="ARBA00022475"/>
    </source>
</evidence>
<organism evidence="8 9">
    <name type="scientific">Xylanimonas cellulosilytica (strain DSM 15894 / JCM 12276 / CECT 5975 / KCTC 9989 / LMG 20990 / NBRC 107835 / XIL07)</name>
    <dbReference type="NCBI Taxonomy" id="446471"/>
    <lineage>
        <taxon>Bacteria</taxon>
        <taxon>Bacillati</taxon>
        <taxon>Actinomycetota</taxon>
        <taxon>Actinomycetes</taxon>
        <taxon>Micrococcales</taxon>
        <taxon>Promicromonosporaceae</taxon>
        <taxon>Xylanimonas</taxon>
    </lineage>
</organism>
<dbReference type="Gene3D" id="3.60.40.10">
    <property type="entry name" value="PPM-type phosphatase domain"/>
    <property type="match status" value="1"/>
</dbReference>
<dbReference type="Pfam" id="PF07228">
    <property type="entry name" value="SpoIIE"/>
    <property type="match status" value="1"/>
</dbReference>
<keyword evidence="9" id="KW-1185">Reference proteome</keyword>
<gene>
    <name evidence="8" type="ordered locus">Xcel_2856</name>
</gene>
<dbReference type="RefSeq" id="WP_012879611.1">
    <property type="nucleotide sequence ID" value="NC_013530.1"/>
</dbReference>
<evidence type="ECO:0000259" key="7">
    <source>
        <dbReference type="PROSITE" id="PS50885"/>
    </source>
</evidence>
<accession>D1BYJ7</accession>
<dbReference type="SUPFAM" id="SSF158472">
    <property type="entry name" value="HAMP domain-like"/>
    <property type="match status" value="1"/>
</dbReference>
<dbReference type="InterPro" id="IPR036457">
    <property type="entry name" value="PPM-type-like_dom_sf"/>
</dbReference>
<evidence type="ECO:0000256" key="4">
    <source>
        <dbReference type="ARBA" id="ARBA00022801"/>
    </source>
</evidence>
<proteinExistence type="predicted"/>
<dbReference type="Pfam" id="PF02743">
    <property type="entry name" value="dCache_1"/>
    <property type="match status" value="1"/>
</dbReference>
<keyword evidence="6" id="KW-0472">Membrane</keyword>
<dbReference type="PANTHER" id="PTHR43156:SF2">
    <property type="entry name" value="STAGE II SPORULATION PROTEIN E"/>
    <property type="match status" value="1"/>
</dbReference>
<sequence>MKGRKFGTRLLVVILSVAVVAMGTTFALSYGELRELSRSSQQDNASLGRYATSRSKHALITQAQSYLGRLTVAQAKRYDATLERVRGDVHNLALFMTELHAQPGAFTATLPDQDADSLGDLSIGLHITSSAERTPELDQELQLVGSSYHLMRTIIQANPAIMSAYMGTTSGIMFGLAYSTHERAPEWDPRTRPWFEGARDADGFVWTDVYPDATTGGLILTGAQPFHRPDGAVAGVVAVDIPLRAVIDDLNALRIGESGHAFLIDATGTFIADTRFSSEELGQLGPSAAEYGSLLSSMASGASGVSPATVDGEDLFIGYAPLPATGWSLGVAVGAQEVLADAVSMESAITQRTDDTDAQIQERLAGLRARFVRTLPVVLLLVAALSIAVSRSITRPINKLSAGVAKVGAGDLDAKIEVGSKDEIGELATSFNRMTDDLKHHVADLARVTAEKERINSDLRIATDIQDDMLPKIFPPYSGRDDLHLATLIHPAKEVGGDFYDFFFLDEQESKIALVIADVSGKSVPAALFMVIAKTLIKNNMHLAPADVLSTVNCLLAADNGSSMFVTTYYSVLDLTTGEYTYASAGHNPPLLYRAADASVAYLDVPTSPPLGIFGGRSFGSSTLTLEPGDALLLYTDGVTEAFNGSSEMYGTERLVDDLAARIDKPAQDVVDGIHQAVAAFTDGEEQSDDITMLFCRYAAPRATD</sequence>
<reference evidence="9" key="1">
    <citation type="submission" date="2009-11" db="EMBL/GenBank/DDBJ databases">
        <title>The complete chromosome of Xylanimonas cellulosilytica DSM 15894.</title>
        <authorList>
            <consortium name="US DOE Joint Genome Institute (JGI-PGF)"/>
            <person name="Lucas S."/>
            <person name="Copeland A."/>
            <person name="Lapidus A."/>
            <person name="Glavina del Rio T."/>
            <person name="Dalin E."/>
            <person name="Tice H."/>
            <person name="Bruce D."/>
            <person name="Goodwin L."/>
            <person name="Pitluck S."/>
            <person name="Kyrpides N."/>
            <person name="Mavromatis K."/>
            <person name="Ivanova N."/>
            <person name="Mikhailova N."/>
            <person name="Foster B."/>
            <person name="Clum A."/>
            <person name="Brettin T."/>
            <person name="Detter J.C."/>
            <person name="Han C."/>
            <person name="Larimer F."/>
            <person name="Land M."/>
            <person name="Hauser L."/>
            <person name="Markowitz V."/>
            <person name="Cheng J.F."/>
            <person name="Hugenholtz P."/>
            <person name="Woyke T."/>
            <person name="Wu D."/>
            <person name="Gehrich-Schroeter G."/>
            <person name="Schneider S."/>
            <person name="Pukall S.R."/>
            <person name="Klenk H.P."/>
            <person name="Eisen J.A."/>
        </authorList>
    </citation>
    <scope>NUCLEOTIDE SEQUENCE [LARGE SCALE GENOMIC DNA]</scope>
    <source>
        <strain evidence="9">DSM 15894 / CECT 5975 / LMG 20990 / XIL07</strain>
    </source>
</reference>
<dbReference type="InterPro" id="IPR033479">
    <property type="entry name" value="dCache_1"/>
</dbReference>
<evidence type="ECO:0000313" key="8">
    <source>
        <dbReference type="EMBL" id="ACZ31869.1"/>
    </source>
</evidence>